<dbReference type="Proteomes" id="UP000184440">
    <property type="component" value="Unassembled WGS sequence"/>
</dbReference>
<dbReference type="EMBL" id="FRCS01000003">
    <property type="protein sequence ID" value="SHN14111.1"/>
    <property type="molecule type" value="Genomic_DNA"/>
</dbReference>
<organism evidence="2 3">
    <name type="scientific">Cryptosporangium aurantiacum</name>
    <dbReference type="NCBI Taxonomy" id="134849"/>
    <lineage>
        <taxon>Bacteria</taxon>
        <taxon>Bacillati</taxon>
        <taxon>Actinomycetota</taxon>
        <taxon>Actinomycetes</taxon>
        <taxon>Cryptosporangiales</taxon>
        <taxon>Cryptosporangiaceae</taxon>
        <taxon>Cryptosporangium</taxon>
    </lineage>
</organism>
<dbReference type="Pfam" id="PF07858">
    <property type="entry name" value="LEH"/>
    <property type="match status" value="1"/>
</dbReference>
<dbReference type="STRING" id="134849.SAMN05443668_103154"/>
<evidence type="ECO:0000313" key="3">
    <source>
        <dbReference type="Proteomes" id="UP000184440"/>
    </source>
</evidence>
<dbReference type="SUPFAM" id="SSF54427">
    <property type="entry name" value="NTF2-like"/>
    <property type="match status" value="1"/>
</dbReference>
<keyword evidence="3" id="KW-1185">Reference proteome</keyword>
<evidence type="ECO:0000313" key="2">
    <source>
        <dbReference type="EMBL" id="SHN14111.1"/>
    </source>
</evidence>
<protein>
    <submittedName>
        <fullName evidence="2">Limonene-1,2-epoxide hydrolase</fullName>
    </submittedName>
</protein>
<dbReference type="OrthoDB" id="9781757at2"/>
<dbReference type="Gene3D" id="3.10.450.50">
    <property type="match status" value="1"/>
</dbReference>
<proteinExistence type="predicted"/>
<evidence type="ECO:0000259" key="1">
    <source>
        <dbReference type="Pfam" id="PF07858"/>
    </source>
</evidence>
<dbReference type="GO" id="GO:0016787">
    <property type="term" value="F:hydrolase activity"/>
    <property type="evidence" value="ECO:0007669"/>
    <property type="project" value="UniProtKB-KW"/>
</dbReference>
<dbReference type="InterPro" id="IPR013100">
    <property type="entry name" value="LEH"/>
</dbReference>
<sequence length="157" mass="17329">MPDEQVQPDADPQGVVVAFLAALERLDLDAALLLVSDDIVYQNVPLRPARGRAAVERTLRQMLRYCTGFEARMHNIAANGPIVLTERTDVLRIGSWEAAFWVCGTFEVRAGRVVLWRDYFDWTTFMAAGVRGAGKALLARLARTARGPAGAPHPRRG</sequence>
<feature type="domain" description="Limonene-1,2-epoxide hydrolase" evidence="1">
    <location>
        <begin position="14"/>
        <end position="130"/>
    </location>
</feature>
<dbReference type="InterPro" id="IPR032710">
    <property type="entry name" value="NTF2-like_dom_sf"/>
</dbReference>
<gene>
    <name evidence="2" type="ORF">SAMN05443668_103154</name>
</gene>
<name>A0A1M7PBA8_9ACTN</name>
<keyword evidence="2" id="KW-0378">Hydrolase</keyword>
<accession>A0A1M7PBA8</accession>
<dbReference type="RefSeq" id="WP_143175154.1">
    <property type="nucleotide sequence ID" value="NZ_FRCS01000003.1"/>
</dbReference>
<reference evidence="2 3" key="1">
    <citation type="submission" date="2016-11" db="EMBL/GenBank/DDBJ databases">
        <authorList>
            <person name="Jaros S."/>
            <person name="Januszkiewicz K."/>
            <person name="Wedrychowicz H."/>
        </authorList>
    </citation>
    <scope>NUCLEOTIDE SEQUENCE [LARGE SCALE GENOMIC DNA]</scope>
    <source>
        <strain evidence="2 3">DSM 46144</strain>
    </source>
</reference>
<dbReference type="AlphaFoldDB" id="A0A1M7PBA8"/>